<accession>A0A2T3ZKT0</accession>
<proteinExistence type="predicted"/>
<protein>
    <submittedName>
        <fullName evidence="1">Uncharacterized protein</fullName>
    </submittedName>
</protein>
<sequence>MHKRAVRQRDMGIMGLTTHHKWLGNRPSHPMMGYMGSMQRSFCIRSQLEGLAKLTTYSLVSEPNGCPEIMLVRKAISPLPLLHEEEGALQRFFAISTVMIDLMRRQAVLSPAGCPKTEQKLERTASLVGFGMPERMIPTENSLHDAIRRGIDWVLQQQ</sequence>
<dbReference type="EMBL" id="KZ679257">
    <property type="protein sequence ID" value="PTB45414.1"/>
    <property type="molecule type" value="Genomic_DNA"/>
</dbReference>
<dbReference type="OrthoDB" id="10292864at2759"/>
<dbReference type="Proteomes" id="UP000240493">
    <property type="component" value="Unassembled WGS sequence"/>
</dbReference>
<evidence type="ECO:0000313" key="1">
    <source>
        <dbReference type="EMBL" id="PTB45414.1"/>
    </source>
</evidence>
<organism evidence="1 2">
    <name type="scientific">Trichoderma asperellum (strain ATCC 204424 / CBS 433.97 / NBRC 101777)</name>
    <dbReference type="NCBI Taxonomy" id="1042311"/>
    <lineage>
        <taxon>Eukaryota</taxon>
        <taxon>Fungi</taxon>
        <taxon>Dikarya</taxon>
        <taxon>Ascomycota</taxon>
        <taxon>Pezizomycotina</taxon>
        <taxon>Sordariomycetes</taxon>
        <taxon>Hypocreomycetidae</taxon>
        <taxon>Hypocreales</taxon>
        <taxon>Hypocreaceae</taxon>
        <taxon>Trichoderma</taxon>
    </lineage>
</organism>
<gene>
    <name evidence="1" type="ORF">M441DRAFT_316845</name>
</gene>
<reference evidence="1 2" key="1">
    <citation type="submission" date="2016-07" db="EMBL/GenBank/DDBJ databases">
        <title>Multiple horizontal gene transfer events from other fungi enriched the ability of initially mycotrophic Trichoderma (Ascomycota) to feed on dead plant biomass.</title>
        <authorList>
            <consortium name="DOE Joint Genome Institute"/>
            <person name="Aerts A."/>
            <person name="Atanasova L."/>
            <person name="Chenthamara K."/>
            <person name="Zhang J."/>
            <person name="Grujic M."/>
            <person name="Henrissat B."/>
            <person name="Kuo A."/>
            <person name="Salamov A."/>
            <person name="Lipzen A."/>
            <person name="Labutti K."/>
            <person name="Barry K."/>
            <person name="Miao Y."/>
            <person name="Rahimi M.J."/>
            <person name="Shen Q."/>
            <person name="Grigoriev I.V."/>
            <person name="Kubicek C.P."/>
            <person name="Druzhinina I.S."/>
        </authorList>
    </citation>
    <scope>NUCLEOTIDE SEQUENCE [LARGE SCALE GENOMIC DNA]</scope>
    <source>
        <strain evidence="1 2">CBS 433.97</strain>
    </source>
</reference>
<dbReference type="AlphaFoldDB" id="A0A2T3ZKT0"/>
<keyword evidence="2" id="KW-1185">Reference proteome</keyword>
<name>A0A2T3ZKT0_TRIA4</name>
<evidence type="ECO:0000313" key="2">
    <source>
        <dbReference type="Proteomes" id="UP000240493"/>
    </source>
</evidence>